<evidence type="ECO:0000313" key="3">
    <source>
        <dbReference type="EMBL" id="KAL2331230.1"/>
    </source>
</evidence>
<dbReference type="InterPro" id="IPR002182">
    <property type="entry name" value="NB-ARC"/>
</dbReference>
<dbReference type="AlphaFoldDB" id="A0ABD1M602"/>
<reference evidence="3 4" key="1">
    <citation type="submission" date="2024-08" db="EMBL/GenBank/DDBJ databases">
        <title>Insights into the chromosomal genome structure of Flemingia macrophylla.</title>
        <authorList>
            <person name="Ding Y."/>
            <person name="Zhao Y."/>
            <person name="Bi W."/>
            <person name="Wu M."/>
            <person name="Zhao G."/>
            <person name="Gong Y."/>
            <person name="Li W."/>
            <person name="Zhang P."/>
        </authorList>
    </citation>
    <scope>NUCLEOTIDE SEQUENCE [LARGE SCALE GENOMIC DNA]</scope>
    <source>
        <strain evidence="3">DYQJB</strain>
        <tissue evidence="3">Leaf</tissue>
    </source>
</reference>
<organism evidence="3 4">
    <name type="scientific">Flemingia macrophylla</name>
    <dbReference type="NCBI Taxonomy" id="520843"/>
    <lineage>
        <taxon>Eukaryota</taxon>
        <taxon>Viridiplantae</taxon>
        <taxon>Streptophyta</taxon>
        <taxon>Embryophyta</taxon>
        <taxon>Tracheophyta</taxon>
        <taxon>Spermatophyta</taxon>
        <taxon>Magnoliopsida</taxon>
        <taxon>eudicotyledons</taxon>
        <taxon>Gunneridae</taxon>
        <taxon>Pentapetalae</taxon>
        <taxon>rosids</taxon>
        <taxon>fabids</taxon>
        <taxon>Fabales</taxon>
        <taxon>Fabaceae</taxon>
        <taxon>Papilionoideae</taxon>
        <taxon>50 kb inversion clade</taxon>
        <taxon>NPAAA clade</taxon>
        <taxon>indigoferoid/millettioid clade</taxon>
        <taxon>Phaseoleae</taxon>
        <taxon>Flemingia</taxon>
    </lineage>
</organism>
<feature type="domain" description="NB-ARC" evidence="2">
    <location>
        <begin position="140"/>
        <end position="284"/>
    </location>
</feature>
<dbReference type="SUPFAM" id="SSF52540">
    <property type="entry name" value="P-loop containing nucleoside triphosphate hydrolases"/>
    <property type="match status" value="1"/>
</dbReference>
<sequence>MHFIETLLSALVGSFMTCIFSYARTELDYMMSYNKNLKTLKENVPKLETAEATFQEQILQIRESDPTIEQMWHKTIHSWQQRANSALSDARILIETDEDRCCLGKCPNQSKDFHDFTSKISALINEESTIIGNIYSRRLKVNDMKNKLKDPNTKMIGVHGIDGDGQKTLVTELAIWQLKNIRGGLFGITNLAQINGTLKVEDVQDRIAKTLFGVQNIFTERDTESRAGALRRKIKEQRRRVLIILEDISAELSLENVGIPLDYPDECKILLTSTDAKLLKHMGIDQDFDLEVA</sequence>
<gene>
    <name evidence="3" type="ORF">Fmac_018811</name>
</gene>
<dbReference type="Gene3D" id="3.40.50.300">
    <property type="entry name" value="P-loop containing nucleotide triphosphate hydrolases"/>
    <property type="match status" value="1"/>
</dbReference>
<dbReference type="PANTHER" id="PTHR33463:SF209">
    <property type="entry name" value="DISEASE RESISTANCE PROTEIN RPS2-LIKE"/>
    <property type="match status" value="1"/>
</dbReference>
<dbReference type="PANTHER" id="PTHR33463">
    <property type="entry name" value="NB-ARC DOMAIN-CONTAINING PROTEIN-RELATED"/>
    <property type="match status" value="1"/>
</dbReference>
<dbReference type="InterPro" id="IPR027417">
    <property type="entry name" value="P-loop_NTPase"/>
</dbReference>
<dbReference type="Pfam" id="PF00931">
    <property type="entry name" value="NB-ARC"/>
    <property type="match status" value="1"/>
</dbReference>
<keyword evidence="4" id="KW-1185">Reference proteome</keyword>
<proteinExistence type="predicted"/>
<accession>A0ABD1M602</accession>
<comment type="caution">
    <text evidence="3">The sequence shown here is derived from an EMBL/GenBank/DDBJ whole genome shotgun (WGS) entry which is preliminary data.</text>
</comment>
<evidence type="ECO:0000259" key="2">
    <source>
        <dbReference type="Pfam" id="PF00931"/>
    </source>
</evidence>
<evidence type="ECO:0000256" key="1">
    <source>
        <dbReference type="ARBA" id="ARBA00022821"/>
    </source>
</evidence>
<dbReference type="Proteomes" id="UP001603857">
    <property type="component" value="Unassembled WGS sequence"/>
</dbReference>
<evidence type="ECO:0000313" key="4">
    <source>
        <dbReference type="Proteomes" id="UP001603857"/>
    </source>
</evidence>
<protein>
    <recommendedName>
        <fullName evidence="2">NB-ARC domain-containing protein</fullName>
    </recommendedName>
</protein>
<dbReference type="InterPro" id="IPR050905">
    <property type="entry name" value="Plant_NBS-LRR"/>
</dbReference>
<keyword evidence="1" id="KW-0611">Plant defense</keyword>
<name>A0ABD1M602_9FABA</name>
<dbReference type="EMBL" id="JBGMDY010000006">
    <property type="protein sequence ID" value="KAL2331230.1"/>
    <property type="molecule type" value="Genomic_DNA"/>
</dbReference>